<dbReference type="EMBL" id="WHUW01000014">
    <property type="protein sequence ID" value="KAF8439326.1"/>
    <property type="molecule type" value="Genomic_DNA"/>
</dbReference>
<organism evidence="1 2">
    <name type="scientific">Boletus edulis BED1</name>
    <dbReference type="NCBI Taxonomy" id="1328754"/>
    <lineage>
        <taxon>Eukaryota</taxon>
        <taxon>Fungi</taxon>
        <taxon>Dikarya</taxon>
        <taxon>Basidiomycota</taxon>
        <taxon>Agaricomycotina</taxon>
        <taxon>Agaricomycetes</taxon>
        <taxon>Agaricomycetidae</taxon>
        <taxon>Boletales</taxon>
        <taxon>Boletineae</taxon>
        <taxon>Boletaceae</taxon>
        <taxon>Boletoideae</taxon>
        <taxon>Boletus</taxon>
    </lineage>
</organism>
<comment type="caution">
    <text evidence="1">The sequence shown here is derived from an EMBL/GenBank/DDBJ whole genome shotgun (WGS) entry which is preliminary data.</text>
</comment>
<proteinExistence type="predicted"/>
<gene>
    <name evidence="1" type="ORF">L210DRAFT_900577</name>
</gene>
<evidence type="ECO:0000313" key="2">
    <source>
        <dbReference type="Proteomes" id="UP001194468"/>
    </source>
</evidence>
<protein>
    <submittedName>
        <fullName evidence="1">Peptidase G1</fullName>
    </submittedName>
</protein>
<dbReference type="SUPFAM" id="SSF49899">
    <property type="entry name" value="Concanavalin A-like lectins/glucanases"/>
    <property type="match status" value="1"/>
</dbReference>
<dbReference type="Pfam" id="PF01828">
    <property type="entry name" value="Peptidase_A4"/>
    <property type="match status" value="1"/>
</dbReference>
<dbReference type="InterPro" id="IPR000250">
    <property type="entry name" value="Peptidase_G1"/>
</dbReference>
<dbReference type="AlphaFoldDB" id="A0AAD4BSV8"/>
<name>A0AAD4BSV8_BOLED</name>
<dbReference type="PANTHER" id="PTHR37536">
    <property type="entry name" value="PUTATIVE (AFU_ORTHOLOGUE AFUA_3G02970)-RELATED"/>
    <property type="match status" value="1"/>
</dbReference>
<dbReference type="InterPro" id="IPR013320">
    <property type="entry name" value="ConA-like_dom_sf"/>
</dbReference>
<dbReference type="GO" id="GO:0006508">
    <property type="term" value="P:proteolysis"/>
    <property type="evidence" value="ECO:0007669"/>
    <property type="project" value="InterPro"/>
</dbReference>
<reference evidence="1" key="2">
    <citation type="journal article" date="2020" name="Nat. Commun.">
        <title>Large-scale genome sequencing of mycorrhizal fungi provides insights into the early evolution of symbiotic traits.</title>
        <authorList>
            <person name="Miyauchi S."/>
            <person name="Kiss E."/>
            <person name="Kuo A."/>
            <person name="Drula E."/>
            <person name="Kohler A."/>
            <person name="Sanchez-Garcia M."/>
            <person name="Morin E."/>
            <person name="Andreopoulos B."/>
            <person name="Barry K.W."/>
            <person name="Bonito G."/>
            <person name="Buee M."/>
            <person name="Carver A."/>
            <person name="Chen C."/>
            <person name="Cichocki N."/>
            <person name="Clum A."/>
            <person name="Culley D."/>
            <person name="Crous P.W."/>
            <person name="Fauchery L."/>
            <person name="Girlanda M."/>
            <person name="Hayes R.D."/>
            <person name="Keri Z."/>
            <person name="LaButti K."/>
            <person name="Lipzen A."/>
            <person name="Lombard V."/>
            <person name="Magnuson J."/>
            <person name="Maillard F."/>
            <person name="Murat C."/>
            <person name="Nolan M."/>
            <person name="Ohm R.A."/>
            <person name="Pangilinan J."/>
            <person name="Pereira M.F."/>
            <person name="Perotto S."/>
            <person name="Peter M."/>
            <person name="Pfister S."/>
            <person name="Riley R."/>
            <person name="Sitrit Y."/>
            <person name="Stielow J.B."/>
            <person name="Szollosi G."/>
            <person name="Zifcakova L."/>
            <person name="Stursova M."/>
            <person name="Spatafora J.W."/>
            <person name="Tedersoo L."/>
            <person name="Vaario L.M."/>
            <person name="Yamada A."/>
            <person name="Yan M."/>
            <person name="Wang P."/>
            <person name="Xu J."/>
            <person name="Bruns T."/>
            <person name="Baldrian P."/>
            <person name="Vilgalys R."/>
            <person name="Dunand C."/>
            <person name="Henrissat B."/>
            <person name="Grigoriev I.V."/>
            <person name="Hibbett D."/>
            <person name="Nagy L.G."/>
            <person name="Martin F.M."/>
        </authorList>
    </citation>
    <scope>NUCLEOTIDE SEQUENCE</scope>
    <source>
        <strain evidence="1">BED1</strain>
    </source>
</reference>
<dbReference type="PANTHER" id="PTHR37536:SF1">
    <property type="entry name" value="ASPERGILLOPEPSIN, PUTAITVE (AFU_ORTHOLOGUE AFUA_7G01200)"/>
    <property type="match status" value="1"/>
</dbReference>
<dbReference type="InterPro" id="IPR038656">
    <property type="entry name" value="Peptidase_G1_sf"/>
</dbReference>
<evidence type="ECO:0000313" key="1">
    <source>
        <dbReference type="EMBL" id="KAF8439326.1"/>
    </source>
</evidence>
<dbReference type="Gene3D" id="2.60.120.700">
    <property type="entry name" value="Peptidase G1"/>
    <property type="match status" value="1"/>
</dbReference>
<reference evidence="1" key="1">
    <citation type="submission" date="2019-10" db="EMBL/GenBank/DDBJ databases">
        <authorList>
            <consortium name="DOE Joint Genome Institute"/>
            <person name="Kuo A."/>
            <person name="Miyauchi S."/>
            <person name="Kiss E."/>
            <person name="Drula E."/>
            <person name="Kohler A."/>
            <person name="Sanchez-Garcia M."/>
            <person name="Andreopoulos B."/>
            <person name="Barry K.W."/>
            <person name="Bonito G."/>
            <person name="Buee M."/>
            <person name="Carver A."/>
            <person name="Chen C."/>
            <person name="Cichocki N."/>
            <person name="Clum A."/>
            <person name="Culley D."/>
            <person name="Crous P.W."/>
            <person name="Fauchery L."/>
            <person name="Girlanda M."/>
            <person name="Hayes R."/>
            <person name="Keri Z."/>
            <person name="LaButti K."/>
            <person name="Lipzen A."/>
            <person name="Lombard V."/>
            <person name="Magnuson J."/>
            <person name="Maillard F."/>
            <person name="Morin E."/>
            <person name="Murat C."/>
            <person name="Nolan M."/>
            <person name="Ohm R."/>
            <person name="Pangilinan J."/>
            <person name="Pereira M."/>
            <person name="Perotto S."/>
            <person name="Peter M."/>
            <person name="Riley R."/>
            <person name="Sitrit Y."/>
            <person name="Stielow B."/>
            <person name="Szollosi G."/>
            <person name="Zifcakova L."/>
            <person name="Stursova M."/>
            <person name="Spatafora J.W."/>
            <person name="Tedersoo L."/>
            <person name="Vaario L.-M."/>
            <person name="Yamada A."/>
            <person name="Yan M."/>
            <person name="Wang P."/>
            <person name="Xu J."/>
            <person name="Bruns T."/>
            <person name="Baldrian P."/>
            <person name="Vilgalys R."/>
            <person name="Henrissat B."/>
            <person name="Grigoriev I.V."/>
            <person name="Hibbett D."/>
            <person name="Nagy L.G."/>
            <person name="Martin F.M."/>
        </authorList>
    </citation>
    <scope>NUCLEOTIDE SEQUENCE</scope>
    <source>
        <strain evidence="1">BED1</strain>
    </source>
</reference>
<dbReference type="PRINTS" id="PR00977">
    <property type="entry name" value="SCYTLDPTASE"/>
</dbReference>
<dbReference type="GO" id="GO:0070007">
    <property type="term" value="F:glutamic-type endopeptidase activity"/>
    <property type="evidence" value="ECO:0007669"/>
    <property type="project" value="InterPro"/>
</dbReference>
<dbReference type="CDD" id="cd13426">
    <property type="entry name" value="Peptidase_G1"/>
    <property type="match status" value="1"/>
</dbReference>
<dbReference type="Proteomes" id="UP001194468">
    <property type="component" value="Unassembled WGS sequence"/>
</dbReference>
<keyword evidence="2" id="KW-1185">Reference proteome</keyword>
<accession>A0AAD4BSV8</accession>
<sequence>MLDSTTNGTSDGVHYNDRYAGAFWEETDGAFTFATATFNIPAQPAEQNYAVWVAIDGIQHNDSWFSAGINAVVLDNTETTYQAWCYWGNDVPYYFNVTIMPKDVIRASITAHNATSGTALIENLNNGQANVQNLQVNSTLSLLEGEVSWGVMLYQVNDTIPFDTVTITNATAYGPSGSIYKAEGANKLVIKQDNEVVTSVETTGSTITIQHVYE</sequence>